<dbReference type="InterPro" id="IPR036938">
    <property type="entry name" value="PAP2/HPO_sf"/>
</dbReference>
<comment type="caution">
    <text evidence="3">The sequence shown here is derived from an EMBL/GenBank/DDBJ whole genome shotgun (WGS) entry which is preliminary data.</text>
</comment>
<evidence type="ECO:0000256" key="1">
    <source>
        <dbReference type="SAM" id="Phobius"/>
    </source>
</evidence>
<dbReference type="AlphaFoldDB" id="A0A0G1WBX3"/>
<keyword evidence="1" id="KW-0812">Transmembrane</keyword>
<gene>
    <name evidence="3" type="ORF">UY57_C0041G0008</name>
</gene>
<accession>A0A0G1WBX3</accession>
<dbReference type="Proteomes" id="UP000034120">
    <property type="component" value="Unassembled WGS sequence"/>
</dbReference>
<name>A0A0G1WBX3_9BACT</name>
<feature type="transmembrane region" description="Helical" evidence="1">
    <location>
        <begin position="170"/>
        <end position="189"/>
    </location>
</feature>
<protein>
    <recommendedName>
        <fullName evidence="2">Phosphatidic acid phosphatase type 2/haloperoxidase domain-containing protein</fullName>
    </recommendedName>
</protein>
<evidence type="ECO:0000313" key="3">
    <source>
        <dbReference type="EMBL" id="KKW16316.1"/>
    </source>
</evidence>
<feature type="transmembrane region" description="Helical" evidence="1">
    <location>
        <begin position="195"/>
        <end position="213"/>
    </location>
</feature>
<sequence length="215" mass="23911">MFNVFLSGIFYNTVRSFHRYNILWHALAIGLTFGLVTTGVDWSYFEYTRGDTLFFITLPAAIGGFFIPIILPVGMYVIAEWRKNPDLLGSSAVLAQAELIALLISSTYKAFTGRIQPEFFTYLSNVDVSHQFNFGFLQHGIFWGWPSSHTAVAFAMAATVFCIYPHSKSLRYMAALYALYIAFGSSISIHWLSDVVAGAIIGTAIGVAVARSFRQ</sequence>
<keyword evidence="1" id="KW-0472">Membrane</keyword>
<feature type="domain" description="Phosphatidic acid phosphatase type 2/haloperoxidase" evidence="2">
    <location>
        <begin position="97"/>
        <end position="213"/>
    </location>
</feature>
<proteinExistence type="predicted"/>
<evidence type="ECO:0000313" key="4">
    <source>
        <dbReference type="Proteomes" id="UP000034120"/>
    </source>
</evidence>
<dbReference type="Gene3D" id="1.20.144.10">
    <property type="entry name" value="Phosphatidic acid phosphatase type 2/haloperoxidase"/>
    <property type="match status" value="1"/>
</dbReference>
<feature type="transmembrane region" description="Helical" evidence="1">
    <location>
        <begin position="91"/>
        <end position="111"/>
    </location>
</feature>
<dbReference type="InterPro" id="IPR000326">
    <property type="entry name" value="PAP2/HPO"/>
</dbReference>
<organism evidence="3 4">
    <name type="scientific">Candidatus Kaiserbacteria bacterium GW2011_GWB1_50_17</name>
    <dbReference type="NCBI Taxonomy" id="1618673"/>
    <lineage>
        <taxon>Bacteria</taxon>
        <taxon>Candidatus Kaiseribacteriota</taxon>
    </lineage>
</organism>
<evidence type="ECO:0000259" key="2">
    <source>
        <dbReference type="Pfam" id="PF01569"/>
    </source>
</evidence>
<reference evidence="3 4" key="1">
    <citation type="journal article" date="2015" name="Nature">
        <title>rRNA introns, odd ribosomes, and small enigmatic genomes across a large radiation of phyla.</title>
        <authorList>
            <person name="Brown C.T."/>
            <person name="Hug L.A."/>
            <person name="Thomas B.C."/>
            <person name="Sharon I."/>
            <person name="Castelle C.J."/>
            <person name="Singh A."/>
            <person name="Wilkins M.J."/>
            <person name="Williams K.H."/>
            <person name="Banfield J.F."/>
        </authorList>
    </citation>
    <scope>NUCLEOTIDE SEQUENCE [LARGE SCALE GENOMIC DNA]</scope>
</reference>
<feature type="transmembrane region" description="Helical" evidence="1">
    <location>
        <begin position="21"/>
        <end position="40"/>
    </location>
</feature>
<dbReference type="EMBL" id="LCQM01000041">
    <property type="protein sequence ID" value="KKW16316.1"/>
    <property type="molecule type" value="Genomic_DNA"/>
</dbReference>
<feature type="transmembrane region" description="Helical" evidence="1">
    <location>
        <begin position="52"/>
        <end position="79"/>
    </location>
</feature>
<dbReference type="Pfam" id="PF01569">
    <property type="entry name" value="PAP2"/>
    <property type="match status" value="1"/>
</dbReference>
<feature type="transmembrane region" description="Helical" evidence="1">
    <location>
        <begin position="142"/>
        <end position="163"/>
    </location>
</feature>
<keyword evidence="1" id="KW-1133">Transmembrane helix</keyword>
<dbReference type="SUPFAM" id="SSF48317">
    <property type="entry name" value="Acid phosphatase/Vanadium-dependent haloperoxidase"/>
    <property type="match status" value="1"/>
</dbReference>